<protein>
    <submittedName>
        <fullName evidence="1">GntR family transcriptional regulator</fullName>
    </submittedName>
</protein>
<reference evidence="1 2" key="1">
    <citation type="journal article" date="2022" name="Int. J. Syst. Evol. Microbiol.">
        <title>Miniphocaeibacter halophilus sp. nov., an ammonium-tolerant acetate-producing bacterium isolated from a biogas system.</title>
        <authorList>
            <person name="Schnurer A."/>
            <person name="Singh A."/>
            <person name="Bi S."/>
            <person name="Qiao W."/>
            <person name="Westerholm M."/>
        </authorList>
    </citation>
    <scope>NUCLEOTIDE SEQUENCE [LARGE SCALE GENOMIC DNA]</scope>
    <source>
        <strain evidence="1 2">AMB_01</strain>
    </source>
</reference>
<name>A0AC61MMZ3_9FIRM</name>
<keyword evidence="2" id="KW-1185">Reference proteome</keyword>
<accession>A0AC61MMZ3</accession>
<organism evidence="1 2">
    <name type="scientific">Miniphocaeibacter halophilus</name>
    <dbReference type="NCBI Taxonomy" id="2931922"/>
    <lineage>
        <taxon>Bacteria</taxon>
        <taxon>Bacillati</taxon>
        <taxon>Bacillota</taxon>
        <taxon>Tissierellia</taxon>
        <taxon>Tissierellales</taxon>
        <taxon>Peptoniphilaceae</taxon>
        <taxon>Miniphocaeibacter</taxon>
    </lineage>
</organism>
<evidence type="ECO:0000313" key="1">
    <source>
        <dbReference type="EMBL" id="QQK07012.1"/>
    </source>
</evidence>
<evidence type="ECO:0000313" key="2">
    <source>
        <dbReference type="Proteomes" id="UP000595814"/>
    </source>
</evidence>
<dbReference type="Proteomes" id="UP000595814">
    <property type="component" value="Chromosome"/>
</dbReference>
<sequence>MKLEKKNKIPLYSLLVDILVSEMELMKPGDRLPSERQLCRLYGLSRTTVRQAISELELNGYIERIHGKGTFVATRDSKKHNLSDYYSFTEQMKSIGKKPKTTVLEFHIERSNKFVSDKLKIKEGDKVIRFIRIREADGTPMMLETTFIPYNDFSKITKDTLNELPLYDIFEKMYNRKIHHVEEDFSASIVGKEEAFYLKVSQGVPCLRIRRLSYDNKGKIIEYTISFARGDQFAYKVSYNS</sequence>
<dbReference type="EMBL" id="CP066744">
    <property type="protein sequence ID" value="QQK07012.1"/>
    <property type="molecule type" value="Genomic_DNA"/>
</dbReference>
<gene>
    <name evidence="1" type="ORF">JFY71_06595</name>
</gene>
<proteinExistence type="predicted"/>